<dbReference type="SUPFAM" id="SSF56300">
    <property type="entry name" value="Metallo-dependent phosphatases"/>
    <property type="match status" value="1"/>
</dbReference>
<comment type="caution">
    <text evidence="4">The sequence shown here is derived from an EMBL/GenBank/DDBJ whole genome shotgun (WGS) entry which is preliminary data.</text>
</comment>
<evidence type="ECO:0000256" key="2">
    <source>
        <dbReference type="SAM" id="Phobius"/>
    </source>
</evidence>
<dbReference type="InterPro" id="IPR052169">
    <property type="entry name" value="CW_Biosynth-Accessory"/>
</dbReference>
<dbReference type="Gene3D" id="3.60.21.10">
    <property type="match status" value="1"/>
</dbReference>
<dbReference type="PANTHER" id="PTHR33393:SF12">
    <property type="entry name" value="CAPSULE BIOSYNTHESIS PROTEIN CAPA"/>
    <property type="match status" value="1"/>
</dbReference>
<evidence type="ECO:0000259" key="3">
    <source>
        <dbReference type="SMART" id="SM00854"/>
    </source>
</evidence>
<dbReference type="Proteomes" id="UP001596022">
    <property type="component" value="Unassembled WGS sequence"/>
</dbReference>
<feature type="domain" description="Capsule synthesis protein CapA" evidence="3">
    <location>
        <begin position="57"/>
        <end position="302"/>
    </location>
</feature>
<comment type="similarity">
    <text evidence="1">Belongs to the CapA family.</text>
</comment>
<keyword evidence="2" id="KW-0472">Membrane</keyword>
<proteinExistence type="inferred from homology"/>
<reference evidence="5" key="1">
    <citation type="journal article" date="2019" name="Int. J. Syst. Evol. Microbiol.">
        <title>The Global Catalogue of Microorganisms (GCM) 10K type strain sequencing project: providing services to taxonomists for standard genome sequencing and annotation.</title>
        <authorList>
            <consortium name="The Broad Institute Genomics Platform"/>
            <consortium name="The Broad Institute Genome Sequencing Center for Infectious Disease"/>
            <person name="Wu L."/>
            <person name="Ma J."/>
        </authorList>
    </citation>
    <scope>NUCLEOTIDE SEQUENCE [LARGE SCALE GENOMIC DNA]</scope>
    <source>
        <strain evidence="5">CGMCC 1.16306</strain>
    </source>
</reference>
<evidence type="ECO:0000313" key="4">
    <source>
        <dbReference type="EMBL" id="MFC4619214.1"/>
    </source>
</evidence>
<gene>
    <name evidence="4" type="ORF">ACFO4N_10860</name>
</gene>
<evidence type="ECO:0000256" key="1">
    <source>
        <dbReference type="ARBA" id="ARBA00005662"/>
    </source>
</evidence>
<sequence>MRQKKVALYVLIVTVALCAVIIFVIHQTRISRPQVAKNLTTIHSRTFQDKTYETTATLAAVGDILIHDRVYNKAKTPTGYDFKPMLALVKPYIKKADIAVANQETMIGGTEIGLSSYPSFNSPYEVGDALKDAGFNVVTMANNHTLDRGSAAIKNAIHHWDDIGMIHTGSFLSEKDRQTIRTISRNGIVVSFLAYTYGTNGIPSPKNQDYLVNRIDLPRMMKDVKRAKQISDVTVVALHFGIEYERMPNQSQKDLVKKLADQGVDIIIGNHPHVLQPFGWVQGKTGHRTFVAYSLGNFFSGQDDGIYKEIGGILTLPITKKLENHQVKIDIGDPEFIPTWVNPKNYHVIPLKDAANYGLDQASELYQETMKHMSSIDE</sequence>
<dbReference type="PANTHER" id="PTHR33393">
    <property type="entry name" value="POLYGLUTAMINE SYNTHESIS ACCESSORY PROTEIN RV0574C-RELATED"/>
    <property type="match status" value="1"/>
</dbReference>
<dbReference type="EMBL" id="JBHSFW010000006">
    <property type="protein sequence ID" value="MFC4619214.1"/>
    <property type="molecule type" value="Genomic_DNA"/>
</dbReference>
<evidence type="ECO:0000313" key="5">
    <source>
        <dbReference type="Proteomes" id="UP001596022"/>
    </source>
</evidence>
<keyword evidence="5" id="KW-1185">Reference proteome</keyword>
<name>A0ABV9GLT4_9BACL</name>
<protein>
    <submittedName>
        <fullName evidence="4">CapA family protein</fullName>
    </submittedName>
</protein>
<dbReference type="Pfam" id="PF09587">
    <property type="entry name" value="PGA_cap"/>
    <property type="match status" value="1"/>
</dbReference>
<keyword evidence="2" id="KW-1133">Transmembrane helix</keyword>
<keyword evidence="2" id="KW-0812">Transmembrane</keyword>
<dbReference type="CDD" id="cd07381">
    <property type="entry name" value="MPP_CapA"/>
    <property type="match status" value="1"/>
</dbReference>
<dbReference type="InterPro" id="IPR029052">
    <property type="entry name" value="Metallo-depent_PP-like"/>
</dbReference>
<dbReference type="RefSeq" id="WP_376846310.1">
    <property type="nucleotide sequence ID" value="NZ_JBHSFW010000006.1"/>
</dbReference>
<feature type="transmembrane region" description="Helical" evidence="2">
    <location>
        <begin position="6"/>
        <end position="25"/>
    </location>
</feature>
<accession>A0ABV9GLT4</accession>
<dbReference type="SMART" id="SM00854">
    <property type="entry name" value="PGA_cap"/>
    <property type="match status" value="1"/>
</dbReference>
<dbReference type="InterPro" id="IPR019079">
    <property type="entry name" value="Capsule_synth_CapA"/>
</dbReference>
<organism evidence="4 5">
    <name type="scientific">Camelliibacillus cellulosilyticus</name>
    <dbReference type="NCBI Taxonomy" id="2174486"/>
    <lineage>
        <taxon>Bacteria</taxon>
        <taxon>Bacillati</taxon>
        <taxon>Bacillota</taxon>
        <taxon>Bacilli</taxon>
        <taxon>Bacillales</taxon>
        <taxon>Sporolactobacillaceae</taxon>
        <taxon>Camelliibacillus</taxon>
    </lineage>
</organism>